<dbReference type="FunFam" id="3.40.50.720:FF:000182">
    <property type="entry name" value="NAD-dependent malic enzyme"/>
    <property type="match status" value="1"/>
</dbReference>
<sequence>MPLIRPSPHITLRRAQRTSCAAASILPLPPPSLPSALAVRSVHTNRVASSIIKPIDRTVHSQLHASSRRTMASTTKRGSLPLANLKNPADNHHHERHVALPAPQDYDTTHSIETRKYLRTYGLTPPGVDTFKTQNDRALAILNSRKTPIEKYQYLSVLRTTNVHLFYRLITENIKDITPLIYTPTVGEACQRWSELYTQPEGLYLSFEDKGHLHSVIQNWPHTAEIAVVTDGSRILGLGDLGINGMGIPVGKLSLYTACAGIHPLRTLPICLDLGTGNETFRNDPLYLGSRRPKVTAEEEKEFLDEMMAALTERWPSIVIQYEDFKNPFPSLERYQDTYTMFNDDIQGTGAVILGGFINAVKQSGVAPKDQRAVFLGAGSAGVGVAKQLAEFFIKEGLTEDEARQRFWLVDSQGMVANDRPGKLAEHKLYFARDDNNGQQFKTLEEVVEYVKPTILMGLSTIGGAFTPKILERMAELNDRPVIFPLSNPSSKSECTFEAAIKHTKGKCLFASGSPFPSLEFEGKELTPGQGNNVYVFPGIGLGAILSKAVNITQNMIYASGEALSNALLPQEIADNWLYPDISRIRDVSVIVTRKVIRAAQADKMDRELALRNITDEQLDEYIRTRMYDPFREHEKVAHEIEDVTGRKPPAPVAATNGFAPTPALAAAATTTTAAETPADAAAAPAATKSEANGNTHKPLIRSVSQFLRHSLHFRSSSEKAH</sequence>
<reference evidence="11" key="1">
    <citation type="submission" date="2020-01" db="EMBL/GenBank/DDBJ databases">
        <authorList>
            <consortium name="DOE Joint Genome Institute"/>
            <person name="Haridas S."/>
            <person name="Albert R."/>
            <person name="Binder M."/>
            <person name="Bloem J."/>
            <person name="Labutti K."/>
            <person name="Salamov A."/>
            <person name="Andreopoulos B."/>
            <person name="Baker S.E."/>
            <person name="Barry K."/>
            <person name="Bills G."/>
            <person name="Bluhm B.H."/>
            <person name="Cannon C."/>
            <person name="Castanera R."/>
            <person name="Culley D.E."/>
            <person name="Daum C."/>
            <person name="Ezra D."/>
            <person name="Gonzalez J.B."/>
            <person name="Henrissat B."/>
            <person name="Kuo A."/>
            <person name="Liang C."/>
            <person name="Lipzen A."/>
            <person name="Lutzoni F."/>
            <person name="Magnuson J."/>
            <person name="Mondo S."/>
            <person name="Nolan M."/>
            <person name="Ohm R."/>
            <person name="Pangilinan J."/>
            <person name="Park H.-J."/>
            <person name="Ramirez L."/>
            <person name="Alfaro M."/>
            <person name="Sun H."/>
            <person name="Tritt A."/>
            <person name="Yoshinaga Y."/>
            <person name="Zwiers L.-H."/>
            <person name="Turgeon B.G."/>
            <person name="Goodwin S.B."/>
            <person name="Spatafora J.W."/>
            <person name="Crous P.W."/>
            <person name="Grigoriev I.V."/>
        </authorList>
    </citation>
    <scope>NUCLEOTIDE SEQUENCE</scope>
    <source>
        <strain evidence="11">CBS 342.82</strain>
    </source>
</reference>
<reference evidence="11" key="3">
    <citation type="submission" date="2025-08" db="UniProtKB">
        <authorList>
            <consortium name="RefSeq"/>
        </authorList>
    </citation>
    <scope>IDENTIFICATION</scope>
    <source>
        <strain evidence="11">CBS 342.82</strain>
    </source>
</reference>
<dbReference type="Gene3D" id="3.40.50.720">
    <property type="entry name" value="NAD(P)-binding Rossmann-like Domain"/>
    <property type="match status" value="1"/>
</dbReference>
<dbReference type="GO" id="GO:0046872">
    <property type="term" value="F:metal ion binding"/>
    <property type="evidence" value="ECO:0007669"/>
    <property type="project" value="UniProtKB-KW"/>
</dbReference>
<dbReference type="RefSeq" id="XP_033457512.1">
    <property type="nucleotide sequence ID" value="XM_033605367.1"/>
</dbReference>
<dbReference type="SUPFAM" id="SSF53223">
    <property type="entry name" value="Aminoacid dehydrogenase-like, N-terminal domain"/>
    <property type="match status" value="1"/>
</dbReference>
<keyword evidence="4 6" id="KW-0479">Metal-binding</keyword>
<dbReference type="InterPro" id="IPR012302">
    <property type="entry name" value="Malic_NAD-bd"/>
</dbReference>
<dbReference type="GeneID" id="54363167"/>
<feature type="region of interest" description="Disordered" evidence="7">
    <location>
        <begin position="670"/>
        <end position="698"/>
    </location>
</feature>
<dbReference type="OrthoDB" id="5365701at2759"/>
<dbReference type="GO" id="GO:0004471">
    <property type="term" value="F:malate dehydrogenase (decarboxylating) (NAD+) activity"/>
    <property type="evidence" value="ECO:0007669"/>
    <property type="project" value="TreeGrafter"/>
</dbReference>
<dbReference type="PANTHER" id="PTHR23406">
    <property type="entry name" value="MALIC ENZYME-RELATED"/>
    <property type="match status" value="1"/>
</dbReference>
<evidence type="ECO:0000259" key="8">
    <source>
        <dbReference type="SMART" id="SM00919"/>
    </source>
</evidence>
<feature type="compositionally biased region" description="Low complexity" evidence="7">
    <location>
        <begin position="670"/>
        <end position="688"/>
    </location>
</feature>
<accession>A0A6J3LXJ8</accession>
<dbReference type="GO" id="GO:0006108">
    <property type="term" value="P:malate metabolic process"/>
    <property type="evidence" value="ECO:0007669"/>
    <property type="project" value="TreeGrafter"/>
</dbReference>
<dbReference type="PRINTS" id="PR00072">
    <property type="entry name" value="MALOXRDTASE"/>
</dbReference>
<evidence type="ECO:0000259" key="9">
    <source>
        <dbReference type="SMART" id="SM01274"/>
    </source>
</evidence>
<dbReference type="Pfam" id="PF00390">
    <property type="entry name" value="malic"/>
    <property type="match status" value="1"/>
</dbReference>
<feature type="domain" description="Malic enzyme NAD-binding" evidence="8">
    <location>
        <begin position="346"/>
        <end position="601"/>
    </location>
</feature>
<evidence type="ECO:0000256" key="1">
    <source>
        <dbReference type="ARBA" id="ARBA00001936"/>
    </source>
</evidence>
<keyword evidence="10" id="KW-1185">Reference proteome</keyword>
<dbReference type="SMART" id="SM01274">
    <property type="entry name" value="malic"/>
    <property type="match status" value="1"/>
</dbReference>
<evidence type="ECO:0000256" key="3">
    <source>
        <dbReference type="ARBA" id="ARBA00008785"/>
    </source>
</evidence>
<dbReference type="GO" id="GO:0005739">
    <property type="term" value="C:mitochondrion"/>
    <property type="evidence" value="ECO:0007669"/>
    <property type="project" value="TreeGrafter"/>
</dbReference>
<organism evidence="11">
    <name type="scientific">Dissoconium aciculare CBS 342.82</name>
    <dbReference type="NCBI Taxonomy" id="1314786"/>
    <lineage>
        <taxon>Eukaryota</taxon>
        <taxon>Fungi</taxon>
        <taxon>Dikarya</taxon>
        <taxon>Ascomycota</taxon>
        <taxon>Pezizomycotina</taxon>
        <taxon>Dothideomycetes</taxon>
        <taxon>Dothideomycetidae</taxon>
        <taxon>Mycosphaerellales</taxon>
        <taxon>Dissoconiaceae</taxon>
        <taxon>Dissoconium</taxon>
    </lineage>
</organism>
<evidence type="ECO:0000313" key="10">
    <source>
        <dbReference type="Proteomes" id="UP000504637"/>
    </source>
</evidence>
<evidence type="ECO:0000256" key="4">
    <source>
        <dbReference type="ARBA" id="ARBA00022723"/>
    </source>
</evidence>
<dbReference type="InterPro" id="IPR015884">
    <property type="entry name" value="Malic_enzyme_CS"/>
</dbReference>
<dbReference type="Pfam" id="PF03949">
    <property type="entry name" value="Malic_M"/>
    <property type="match status" value="1"/>
</dbReference>
<evidence type="ECO:0000313" key="11">
    <source>
        <dbReference type="RefSeq" id="XP_033457512.1"/>
    </source>
</evidence>
<dbReference type="PROSITE" id="PS00331">
    <property type="entry name" value="MALIC_ENZYMES"/>
    <property type="match status" value="1"/>
</dbReference>
<dbReference type="AlphaFoldDB" id="A0A6J3LXJ8"/>
<evidence type="ECO:0000256" key="6">
    <source>
        <dbReference type="RuleBase" id="RU003426"/>
    </source>
</evidence>
<evidence type="ECO:0000256" key="2">
    <source>
        <dbReference type="ARBA" id="ARBA00001946"/>
    </source>
</evidence>
<dbReference type="InterPro" id="IPR012301">
    <property type="entry name" value="Malic_N_dom"/>
</dbReference>
<proteinExistence type="inferred from homology"/>
<feature type="domain" description="Malic enzyme N-terminal" evidence="9">
    <location>
        <begin position="159"/>
        <end position="336"/>
    </location>
</feature>
<dbReference type="GO" id="GO:0051287">
    <property type="term" value="F:NAD binding"/>
    <property type="evidence" value="ECO:0007669"/>
    <property type="project" value="InterPro"/>
</dbReference>
<evidence type="ECO:0000256" key="5">
    <source>
        <dbReference type="ARBA" id="ARBA00023002"/>
    </source>
</evidence>
<dbReference type="InterPro" id="IPR046346">
    <property type="entry name" value="Aminoacid_DH-like_N_sf"/>
</dbReference>
<name>A0A6J3LXJ8_9PEZI</name>
<dbReference type="FunFam" id="3.40.50.10380:FF:000007">
    <property type="entry name" value="Malic enzyme"/>
    <property type="match status" value="1"/>
</dbReference>
<protein>
    <recommendedName>
        <fullName evidence="6">Malic enzyme</fullName>
    </recommendedName>
</protein>
<comment type="cofactor">
    <cofactor evidence="2">
        <name>Mg(2+)</name>
        <dbReference type="ChEBI" id="CHEBI:18420"/>
    </cofactor>
</comment>
<evidence type="ECO:0000256" key="7">
    <source>
        <dbReference type="SAM" id="MobiDB-lite"/>
    </source>
</evidence>
<dbReference type="CDD" id="cd05312">
    <property type="entry name" value="NAD_bind_1_malic_enz"/>
    <property type="match status" value="1"/>
</dbReference>
<dbReference type="InterPro" id="IPR001891">
    <property type="entry name" value="Malic_OxRdtase"/>
</dbReference>
<comment type="cofactor">
    <cofactor evidence="1">
        <name>Mn(2+)</name>
        <dbReference type="ChEBI" id="CHEBI:29035"/>
    </cofactor>
</comment>
<reference evidence="11" key="2">
    <citation type="submission" date="2020-04" db="EMBL/GenBank/DDBJ databases">
        <authorList>
            <consortium name="NCBI Genome Project"/>
        </authorList>
    </citation>
    <scope>NUCLEOTIDE SEQUENCE</scope>
    <source>
        <strain evidence="11">CBS 342.82</strain>
    </source>
</reference>
<dbReference type="Proteomes" id="UP000504637">
    <property type="component" value="Unplaced"/>
</dbReference>
<dbReference type="SMART" id="SM00919">
    <property type="entry name" value="Malic_M"/>
    <property type="match status" value="1"/>
</dbReference>
<comment type="similarity">
    <text evidence="3 6">Belongs to the malic enzymes family.</text>
</comment>
<gene>
    <name evidence="11" type="ORF">K489DRAFT_382416</name>
</gene>
<dbReference type="InterPro" id="IPR036291">
    <property type="entry name" value="NAD(P)-bd_dom_sf"/>
</dbReference>
<dbReference type="InterPro" id="IPR037062">
    <property type="entry name" value="Malic_N_dom_sf"/>
</dbReference>
<dbReference type="Gene3D" id="3.40.50.10380">
    <property type="entry name" value="Malic enzyme, N-terminal domain"/>
    <property type="match status" value="1"/>
</dbReference>
<dbReference type="PANTHER" id="PTHR23406:SF32">
    <property type="entry name" value="NADP-DEPENDENT MALIC ENZYME"/>
    <property type="match status" value="1"/>
</dbReference>
<keyword evidence="5 6" id="KW-0560">Oxidoreductase</keyword>
<dbReference type="NCBIfam" id="NF010052">
    <property type="entry name" value="PRK13529.1"/>
    <property type="match status" value="1"/>
</dbReference>
<dbReference type="SUPFAM" id="SSF51735">
    <property type="entry name" value="NAD(P)-binding Rossmann-fold domains"/>
    <property type="match status" value="1"/>
</dbReference>